<dbReference type="RefSeq" id="WP_065916433.1">
    <property type="nucleotide sequence ID" value="NZ_CP016793.1"/>
</dbReference>
<dbReference type="EMBL" id="CP016793">
    <property type="protein sequence ID" value="ANZ38075.1"/>
    <property type="molecule type" value="Genomic_DNA"/>
</dbReference>
<dbReference type="Pfam" id="PF13432">
    <property type="entry name" value="TPR_16"/>
    <property type="match status" value="1"/>
</dbReference>
<dbReference type="AlphaFoldDB" id="A0A1B2HK29"/>
<dbReference type="Proteomes" id="UP000093053">
    <property type="component" value="Chromosome"/>
</dbReference>
<keyword evidence="1" id="KW-0802">TPR repeat</keyword>
<dbReference type="PANTHER" id="PTHR47691:SF3">
    <property type="entry name" value="HTH-TYPE TRANSCRIPTIONAL REGULATOR RV0890C-RELATED"/>
    <property type="match status" value="1"/>
</dbReference>
<feature type="repeat" description="TPR" evidence="1">
    <location>
        <begin position="516"/>
        <end position="549"/>
    </location>
</feature>
<organism evidence="3 4">
    <name type="scientific">Lentzea guizhouensis</name>
    <dbReference type="NCBI Taxonomy" id="1586287"/>
    <lineage>
        <taxon>Bacteria</taxon>
        <taxon>Bacillati</taxon>
        <taxon>Actinomycetota</taxon>
        <taxon>Actinomycetes</taxon>
        <taxon>Pseudonocardiales</taxon>
        <taxon>Pseudonocardiaceae</taxon>
        <taxon>Lentzea</taxon>
    </lineage>
</organism>
<feature type="compositionally biased region" description="Pro residues" evidence="2">
    <location>
        <begin position="32"/>
        <end position="43"/>
    </location>
</feature>
<feature type="region of interest" description="Disordered" evidence="2">
    <location>
        <begin position="24"/>
        <end position="43"/>
    </location>
</feature>
<dbReference type="Pfam" id="PF13374">
    <property type="entry name" value="TPR_10"/>
    <property type="match status" value="1"/>
</dbReference>
<evidence type="ECO:0000313" key="4">
    <source>
        <dbReference type="Proteomes" id="UP000093053"/>
    </source>
</evidence>
<proteinExistence type="predicted"/>
<dbReference type="SMART" id="SM00028">
    <property type="entry name" value="TPR"/>
    <property type="match status" value="4"/>
</dbReference>
<dbReference type="InterPro" id="IPR027417">
    <property type="entry name" value="P-loop_NTPase"/>
</dbReference>
<dbReference type="OrthoDB" id="3311584at2"/>
<name>A0A1B2HK29_9PSEU</name>
<gene>
    <name evidence="3" type="ORF">BBK82_20425</name>
</gene>
<feature type="region of interest" description="Disordered" evidence="2">
    <location>
        <begin position="674"/>
        <end position="706"/>
    </location>
</feature>
<dbReference type="PROSITE" id="PS50005">
    <property type="entry name" value="TPR"/>
    <property type="match status" value="1"/>
</dbReference>
<keyword evidence="4" id="KW-1185">Reference proteome</keyword>
<dbReference type="PANTHER" id="PTHR47691">
    <property type="entry name" value="REGULATOR-RELATED"/>
    <property type="match status" value="1"/>
</dbReference>
<evidence type="ECO:0000256" key="2">
    <source>
        <dbReference type="SAM" id="MobiDB-lite"/>
    </source>
</evidence>
<dbReference type="STRING" id="1586287.BBK82_20425"/>
<reference evidence="3 4" key="1">
    <citation type="submission" date="2016-07" db="EMBL/GenBank/DDBJ databases">
        <title>Complete genome sequence of the Lentzea guizhouensis DHS C013.</title>
        <authorList>
            <person name="Cao C."/>
        </authorList>
    </citation>
    <scope>NUCLEOTIDE SEQUENCE [LARGE SCALE GENOMIC DNA]</scope>
    <source>
        <strain evidence="3 4">DHS C013</strain>
    </source>
</reference>
<dbReference type="Gene3D" id="3.40.50.300">
    <property type="entry name" value="P-loop containing nucleotide triphosphate hydrolases"/>
    <property type="match status" value="1"/>
</dbReference>
<dbReference type="InterPro" id="IPR019734">
    <property type="entry name" value="TPR_rpt"/>
</dbReference>
<dbReference type="GO" id="GO:0043531">
    <property type="term" value="F:ADP binding"/>
    <property type="evidence" value="ECO:0007669"/>
    <property type="project" value="InterPro"/>
</dbReference>
<evidence type="ECO:0000313" key="3">
    <source>
        <dbReference type="EMBL" id="ANZ38075.1"/>
    </source>
</evidence>
<dbReference type="InterPro" id="IPR011990">
    <property type="entry name" value="TPR-like_helical_dom_sf"/>
</dbReference>
<protein>
    <submittedName>
        <fullName evidence="3">Uncharacterized protein</fullName>
    </submittedName>
</protein>
<evidence type="ECO:0000256" key="1">
    <source>
        <dbReference type="PROSITE-ProRule" id="PRU00339"/>
    </source>
</evidence>
<accession>A0A1B2HK29</accession>
<sequence length="706" mass="77527">MAEFENSVSGQVSGNVVQAASIGSVHFHSGPPGNPVPRQLPPAPRLFVSRDDELTALDRWREHEGDQLLVVVSGPGGVGKTSLALRWLHDTREQFPDGQLYVDLGAHAEAAQPDEVLEWFLGALGVEVVPPGLPQRQALFRSLTAGRSFSVLLDNAASAGQVRPLLPASASCVVVVTSRWRLSPLGMDGARFIEVDPMGVQASVELLERVLGEHRLAVEASAARELARLCGGMPIALGVIGARLSRRPRRTLAREVDELRTENRRLANLDLGGSASVSAVLDLSYVDLPPRQARLYRLTSWHPGPSFGVEVAAAMLAEDVGEVEDDLDDLVEKNLLSEVGDDRFRFHDLLRLHAREQDDADVEEAVRRAVEFYLDRAVVADSAAIPGRPRVGLRFKSADPDAFGSRAEALDWLDHERDNLVQSLRAAESHGWPELVWQLAEAMFALFQRRHHYSDWLFTHQLAVAAAQACGEQTAEARLRVQLAVALRNLGRLDEVEEQVRVVLELAGDHDLGSRATALVQLGHVHRLQGRFEVALRYFREGVDVETRHGRVRGIGLARRRVGEVLIELGRLDEAVTELRESEALLDNVVDKARARMFLSRALLRAGRCDESLALADGVLADVRDAGSPLHVADAFELLGEIAERQGDLGGARDHFRAALACYGESFDPSADRVRDRLTALDRDEDERAADVPAQQEPGDREGDLR</sequence>
<dbReference type="SUPFAM" id="SSF48452">
    <property type="entry name" value="TPR-like"/>
    <property type="match status" value="1"/>
</dbReference>
<dbReference type="KEGG" id="led:BBK82_20425"/>
<dbReference type="PRINTS" id="PR00364">
    <property type="entry name" value="DISEASERSIST"/>
</dbReference>
<dbReference type="SUPFAM" id="SSF52540">
    <property type="entry name" value="P-loop containing nucleoside triphosphate hydrolases"/>
    <property type="match status" value="1"/>
</dbReference>
<dbReference type="Gene3D" id="1.25.40.10">
    <property type="entry name" value="Tetratricopeptide repeat domain"/>
    <property type="match status" value="1"/>
</dbReference>